<sequence>MADELLPYYEKELAFIRQMGAEFADEHPKIAGRLGINAETIEDPHVSRLIEGFAYLNARIQHKLDDDFPELSDALLEVLFPHYQRPIPSMSIIQFVADEEKLEATYKLPENSLLETEQFQGETCRFSTVYETHLHPFRIEDANLLGSPFTTPGSKYLKGANGVLKLSLKTFNEEITFADIKPQRVRLYLKGQPQHINPLYELLLNKCLAIYMTTSETGSKPVRLPPGVIKTVGFGVDEGLLPYPDSSFMGYRLLTEYFAFPEKFMFIDIEGFADKITDEYEDTLEFYIYLSESSIELEHNISTDTFQMNCSPAVNLFAHRTDPIKLDHTTTEYQVIADARRPVGYEIYSIEKVTASTSSGNKEVYLPIYGTNHENQDNENHAYWFTNRRDAKMSNYMRDDGTDVFLSLVDLYFNPNNPDDRTLNIESICSNRDQPAKLPFSADQPNLQCMDSAPPCERIRCVTQPTITVRPSMRNNARWRLISHLSLNHLSITGRDNATSALREILRLYDFKESSVNRAQIESISRVSTRAISAPLTIDGRTTLCRGIEVEIELDGSQLTGSSSYLFATVLEHFFALYCSLNSFTRVLVKLKNKEGYLKKCPPRAGEKILL</sequence>
<organism evidence="1">
    <name type="scientific">hydrothermal vent metagenome</name>
    <dbReference type="NCBI Taxonomy" id="652676"/>
    <lineage>
        <taxon>unclassified sequences</taxon>
        <taxon>metagenomes</taxon>
        <taxon>ecological metagenomes</taxon>
    </lineage>
</organism>
<proteinExistence type="predicted"/>
<dbReference type="PANTHER" id="PTHR35370:SF1">
    <property type="entry name" value="TYPE VI SECRETION SYSTEM COMPONENT TSSF1"/>
    <property type="match status" value="1"/>
</dbReference>
<protein>
    <submittedName>
        <fullName evidence="1">Protein ImpG/VasA</fullName>
    </submittedName>
</protein>
<dbReference type="InterPro" id="IPR010272">
    <property type="entry name" value="T6SS_TssF"/>
</dbReference>
<dbReference type="PANTHER" id="PTHR35370">
    <property type="entry name" value="CYTOPLASMIC PROTEIN-RELATED-RELATED"/>
    <property type="match status" value="1"/>
</dbReference>
<accession>A0A3B0Y1S1</accession>
<reference evidence="1" key="1">
    <citation type="submission" date="2018-06" db="EMBL/GenBank/DDBJ databases">
        <authorList>
            <person name="Zhirakovskaya E."/>
        </authorList>
    </citation>
    <scope>NUCLEOTIDE SEQUENCE</scope>
</reference>
<dbReference type="EMBL" id="UOFI01000115">
    <property type="protein sequence ID" value="VAW68069.1"/>
    <property type="molecule type" value="Genomic_DNA"/>
</dbReference>
<gene>
    <name evidence="1" type="ORF">MNBD_GAMMA09-2399</name>
</gene>
<evidence type="ECO:0000313" key="1">
    <source>
        <dbReference type="EMBL" id="VAW68069.1"/>
    </source>
</evidence>
<dbReference type="Pfam" id="PF05947">
    <property type="entry name" value="T6SS_TssF"/>
    <property type="match status" value="1"/>
</dbReference>
<dbReference type="PIRSF" id="PIRSF028304">
    <property type="entry name" value="UCP028304"/>
    <property type="match status" value="1"/>
</dbReference>
<name>A0A3B0Y1S1_9ZZZZ</name>
<dbReference type="NCBIfam" id="TIGR03359">
    <property type="entry name" value="VI_chp_6"/>
    <property type="match status" value="1"/>
</dbReference>
<dbReference type="AlphaFoldDB" id="A0A3B0Y1S1"/>